<feature type="compositionally biased region" description="Basic and acidic residues" evidence="2">
    <location>
        <begin position="429"/>
        <end position="438"/>
    </location>
</feature>
<dbReference type="EMBL" id="JARVKF010000179">
    <property type="protein sequence ID" value="KAK9421410.1"/>
    <property type="molecule type" value="Genomic_DNA"/>
</dbReference>
<evidence type="ECO:0000256" key="2">
    <source>
        <dbReference type="SAM" id="MobiDB-lite"/>
    </source>
</evidence>
<sequence length="818" mass="90173">MAESHASALEVAADKDAATEAGALLPALAISASNEVAPLKCCCGSAECVFLRHSNSVLDSVEKDVHTAARMGQVRSLFPSAILAPRGWRNSCSSCLTLGFMVSSFGRPSLGAAITSQTRAMQFAIPFHDTPIYGTRNAPVPASPTYESFIPERLEHLKLYSLPPIMGVSKSLTFALQALLARHEAYMADAERDRIELTSRIERLEMDNKELETTNARTIEENRALLDQLESLNSTVADSEGRIKSLEATLLSSQQIIRRLEGETARAESLERQIAFLEQEQEQLQNTLVSSHEEARSSMARWQRAERGIIDLQEQLEKMEQESREERERHAEVMGRMEKQREVEKELNTAAGRLKGAAAAKTLNHGSNHVVSHFVRDLLQDNTNLQQGIMELREMLMNSNDEIQALREQLMHHQPLGDGDASTTPTLRAELDSKDPPERSAPAVSQELHIHHHYHVTPKPEVKKPRKKRQVLSPGVILPLAMRQQPQPSTPPTTTWRPPISTRTPRDSLMSNRLSVMSEQPSEFAPSSAPSSPQSNPRNSLFDPGSMDSWPASPTTSIDPMSPIWRGHRKHPSNMSARSFLNPTTFSLDSPNHTHTIIEEGDGAEEVPDLGIITDESAADDETSSKGPGTASDDLDVYFGDTDDDRGPARRLRRALSHESILSLTGGLDIHTLRAKPSQLTLRHITNATSITANSTVTAQPILSRVPAKRSSLILRESYGSSPIESLRTVSGPSPSGSSKLSSWVGWRPWKGDSAGASTPVKPREKQYYQDYGRSPGINQAGTIPGFHEYLASRQKRDPGKVMPDQVDHDALREGLTE</sequence>
<keyword evidence="4" id="KW-1185">Reference proteome</keyword>
<comment type="caution">
    <text evidence="3">The sequence shown here is derived from an EMBL/GenBank/DDBJ whole genome shotgun (WGS) entry which is preliminary data.</text>
</comment>
<feature type="region of interest" description="Disordered" evidence="2">
    <location>
        <begin position="320"/>
        <end position="341"/>
    </location>
</feature>
<feature type="compositionally biased region" description="Acidic residues" evidence="2">
    <location>
        <begin position="633"/>
        <end position="644"/>
    </location>
</feature>
<feature type="coiled-coil region" evidence="1">
    <location>
        <begin position="375"/>
        <end position="409"/>
    </location>
</feature>
<reference evidence="3 4" key="1">
    <citation type="journal article" date="2024" name="J. Plant Pathol.">
        <title>Sequence and assembly of the genome of Seiridium unicorne, isolate CBS 538.82, causal agent of cypress canker disease.</title>
        <authorList>
            <person name="Scali E."/>
            <person name="Rocca G.D."/>
            <person name="Danti R."/>
            <person name="Garbelotto M."/>
            <person name="Barberini S."/>
            <person name="Baroncelli R."/>
            <person name="Emiliani G."/>
        </authorList>
    </citation>
    <scope>NUCLEOTIDE SEQUENCE [LARGE SCALE GENOMIC DNA]</scope>
    <source>
        <strain evidence="3 4">BM-138-508</strain>
    </source>
</reference>
<protein>
    <submittedName>
        <fullName evidence="3">Uncharacterized protein</fullName>
    </submittedName>
</protein>
<dbReference type="Proteomes" id="UP001408356">
    <property type="component" value="Unassembled WGS sequence"/>
</dbReference>
<evidence type="ECO:0000313" key="4">
    <source>
        <dbReference type="Proteomes" id="UP001408356"/>
    </source>
</evidence>
<feature type="region of interest" description="Disordered" evidence="2">
    <location>
        <begin position="753"/>
        <end position="818"/>
    </location>
</feature>
<feature type="compositionally biased region" description="Acidic residues" evidence="2">
    <location>
        <begin position="599"/>
        <end position="608"/>
    </location>
</feature>
<dbReference type="PANTHER" id="PTHR45615">
    <property type="entry name" value="MYOSIN HEAVY CHAIN, NON-MUSCLE"/>
    <property type="match status" value="1"/>
</dbReference>
<feature type="compositionally biased region" description="Polar residues" evidence="2">
    <location>
        <begin position="573"/>
        <end position="595"/>
    </location>
</feature>
<proteinExistence type="predicted"/>
<name>A0ABR2V4M0_9PEZI</name>
<evidence type="ECO:0000256" key="1">
    <source>
        <dbReference type="SAM" id="Coils"/>
    </source>
</evidence>
<dbReference type="SUPFAM" id="SSF90257">
    <property type="entry name" value="Myosin rod fragments"/>
    <property type="match status" value="1"/>
</dbReference>
<feature type="region of interest" description="Disordered" evidence="2">
    <location>
        <begin position="478"/>
        <end position="647"/>
    </location>
</feature>
<keyword evidence="1" id="KW-0175">Coiled coil</keyword>
<accession>A0ABR2V4M0</accession>
<dbReference type="PANTHER" id="PTHR45615:SF66">
    <property type="entry name" value="CARD DOMAIN-CONTAINING PROTEIN"/>
    <property type="match status" value="1"/>
</dbReference>
<feature type="region of interest" description="Disordered" evidence="2">
    <location>
        <begin position="414"/>
        <end position="448"/>
    </location>
</feature>
<organism evidence="3 4">
    <name type="scientific">Seiridium unicorne</name>
    <dbReference type="NCBI Taxonomy" id="138068"/>
    <lineage>
        <taxon>Eukaryota</taxon>
        <taxon>Fungi</taxon>
        <taxon>Dikarya</taxon>
        <taxon>Ascomycota</taxon>
        <taxon>Pezizomycotina</taxon>
        <taxon>Sordariomycetes</taxon>
        <taxon>Xylariomycetidae</taxon>
        <taxon>Amphisphaeriales</taxon>
        <taxon>Sporocadaceae</taxon>
        <taxon>Seiridium</taxon>
    </lineage>
</organism>
<evidence type="ECO:0000313" key="3">
    <source>
        <dbReference type="EMBL" id="KAK9421410.1"/>
    </source>
</evidence>
<feature type="compositionally biased region" description="Low complexity" evidence="2">
    <location>
        <begin position="483"/>
        <end position="503"/>
    </location>
</feature>
<gene>
    <name evidence="3" type="ORF">SUNI508_05645</name>
</gene>
<feature type="compositionally biased region" description="Basic and acidic residues" evidence="2">
    <location>
        <begin position="795"/>
        <end position="818"/>
    </location>
</feature>
<feature type="compositionally biased region" description="Low complexity" evidence="2">
    <location>
        <begin position="518"/>
        <end position="540"/>
    </location>
</feature>